<comment type="caution">
    <text evidence="2">The sequence shown here is derived from an EMBL/GenBank/DDBJ whole genome shotgun (WGS) entry which is preliminary data.</text>
</comment>
<dbReference type="Proteomes" id="UP000252189">
    <property type="component" value="Unassembled WGS sequence"/>
</dbReference>
<keyword evidence="1" id="KW-1133">Transmembrane helix</keyword>
<accession>A0A368NA66</accession>
<dbReference type="EMBL" id="QPHM01000001">
    <property type="protein sequence ID" value="RCU47146.1"/>
    <property type="molecule type" value="Genomic_DNA"/>
</dbReference>
<evidence type="ECO:0000256" key="1">
    <source>
        <dbReference type="SAM" id="Phobius"/>
    </source>
</evidence>
<evidence type="ECO:0000313" key="2">
    <source>
        <dbReference type="EMBL" id="RCU47146.1"/>
    </source>
</evidence>
<gene>
    <name evidence="2" type="ORF">DU504_07430</name>
</gene>
<dbReference type="AlphaFoldDB" id="A0A368NA66"/>
<name>A0A368NA66_9EURY</name>
<keyword evidence="1" id="KW-0812">Transmembrane</keyword>
<proteinExistence type="predicted"/>
<sequence length="80" mass="8150">MDGIELLARLRSIRVDRRLGLAAVVAASLAAAAATYGWLNNDIVTAVSGLPFVPAALLLVAIGLSFEQPDEHGPGPGGSV</sequence>
<organism evidence="2 3">
    <name type="scientific">Haloplanus salinus</name>
    <dbReference type="NCBI Taxonomy" id="1126245"/>
    <lineage>
        <taxon>Archaea</taxon>
        <taxon>Methanobacteriati</taxon>
        <taxon>Methanobacteriota</taxon>
        <taxon>Stenosarchaea group</taxon>
        <taxon>Halobacteria</taxon>
        <taxon>Halobacteriales</taxon>
        <taxon>Haloferacaceae</taxon>
        <taxon>Haloplanus</taxon>
    </lineage>
</organism>
<feature type="transmembrane region" description="Helical" evidence="1">
    <location>
        <begin position="45"/>
        <end position="66"/>
    </location>
</feature>
<reference evidence="2 3" key="1">
    <citation type="submission" date="2018-07" db="EMBL/GenBank/DDBJ databases">
        <title>Genome sequences of Haloplanus salinus JCM 18368T.</title>
        <authorList>
            <person name="Kim Y.B."/>
            <person name="Roh S.W."/>
        </authorList>
    </citation>
    <scope>NUCLEOTIDE SEQUENCE [LARGE SCALE GENOMIC DNA]</scope>
    <source>
        <strain evidence="2 3">JCM 18368</strain>
    </source>
</reference>
<protein>
    <submittedName>
        <fullName evidence="2">Uncharacterized protein</fullName>
    </submittedName>
</protein>
<evidence type="ECO:0000313" key="3">
    <source>
        <dbReference type="Proteomes" id="UP000252189"/>
    </source>
</evidence>
<dbReference type="RefSeq" id="WP_114448694.1">
    <property type="nucleotide sequence ID" value="NZ_QPHM01000001.1"/>
</dbReference>
<feature type="transmembrane region" description="Helical" evidence="1">
    <location>
        <begin position="19"/>
        <end position="39"/>
    </location>
</feature>
<keyword evidence="1" id="KW-0472">Membrane</keyword>
<keyword evidence="3" id="KW-1185">Reference proteome</keyword>